<dbReference type="RefSeq" id="WP_076482680.1">
    <property type="nucleotide sequence ID" value="NZ_FTNT01000014.1"/>
</dbReference>
<dbReference type="Proteomes" id="UP000186218">
    <property type="component" value="Unassembled WGS sequence"/>
</dbReference>
<proteinExistence type="predicted"/>
<protein>
    <submittedName>
        <fullName evidence="4">Uncharacterized protein</fullName>
    </submittedName>
</protein>
<evidence type="ECO:0000259" key="3">
    <source>
        <dbReference type="Pfam" id="PF22554"/>
    </source>
</evidence>
<gene>
    <name evidence="4" type="ORF">SAMN05445060_3876</name>
</gene>
<name>A0A1N7HBC2_9NOCA</name>
<dbReference type="STRING" id="1344003.SAMN05445060_3876"/>
<evidence type="ECO:0000313" key="5">
    <source>
        <dbReference type="Proteomes" id="UP000186218"/>
    </source>
</evidence>
<feature type="domain" description="TY-Chap N-terminal" evidence="2">
    <location>
        <begin position="12"/>
        <end position="127"/>
    </location>
</feature>
<evidence type="ECO:0000259" key="2">
    <source>
        <dbReference type="Pfam" id="PF22552"/>
    </source>
</evidence>
<feature type="region of interest" description="Disordered" evidence="1">
    <location>
        <begin position="385"/>
        <end position="404"/>
    </location>
</feature>
<keyword evidence="5" id="KW-1185">Reference proteome</keyword>
<dbReference type="InterPro" id="IPR054342">
    <property type="entry name" value="TY-Chap_C"/>
</dbReference>
<dbReference type="AlphaFoldDB" id="A0A1N7HBC2"/>
<accession>A0A1N7HBC2</accession>
<evidence type="ECO:0000313" key="4">
    <source>
        <dbReference type="EMBL" id="SIS22041.1"/>
    </source>
</evidence>
<dbReference type="Pfam" id="PF22552">
    <property type="entry name" value="TY-Chap3"/>
    <property type="match status" value="1"/>
</dbReference>
<reference evidence="4 5" key="1">
    <citation type="submission" date="2017-01" db="EMBL/GenBank/DDBJ databases">
        <authorList>
            <person name="Mah S.A."/>
            <person name="Swanson W.J."/>
            <person name="Moy G.W."/>
            <person name="Vacquier V.D."/>
        </authorList>
    </citation>
    <scope>NUCLEOTIDE SEQUENCE [LARGE SCALE GENOMIC DNA]</scope>
    <source>
        <strain evidence="4 5">CPCC 203464</strain>
    </source>
</reference>
<dbReference type="Pfam" id="PF22554">
    <property type="entry name" value="Chap-C"/>
    <property type="match status" value="1"/>
</dbReference>
<organism evidence="4 5">
    <name type="scientific">Williamsia sterculiae</name>
    <dbReference type="NCBI Taxonomy" id="1344003"/>
    <lineage>
        <taxon>Bacteria</taxon>
        <taxon>Bacillati</taxon>
        <taxon>Actinomycetota</taxon>
        <taxon>Actinomycetes</taxon>
        <taxon>Mycobacteriales</taxon>
        <taxon>Nocardiaceae</taxon>
        <taxon>Williamsia</taxon>
    </lineage>
</organism>
<dbReference type="EMBL" id="FTNT01000014">
    <property type="protein sequence ID" value="SIS22041.1"/>
    <property type="molecule type" value="Genomic_DNA"/>
</dbReference>
<evidence type="ECO:0000256" key="1">
    <source>
        <dbReference type="SAM" id="MobiDB-lite"/>
    </source>
</evidence>
<dbReference type="OrthoDB" id="4772408at2"/>
<feature type="domain" description="TY-Chap C-terminal" evidence="3">
    <location>
        <begin position="293"/>
        <end position="381"/>
    </location>
</feature>
<dbReference type="InterPro" id="IPR054344">
    <property type="entry name" value="TY-Chap_N"/>
</dbReference>
<sequence length="404" mass="44620">MDTDPFDDAVERAWRDFRIRLADRLATLGRGVELRVEQADSGSGPHGVVTFTFTSSRRVRATVDGDDLPTEFDVWAPQVRTLFVAGWKPTNRGVYILGAVRQRADEIAVATVRVFREAWGAVDPAFLTCNDGSDDPLTPRPRPESAFELGVCPQDRDELLGLVLGAMPDILGFDPEVNSVGDISLPTMHVEGRMIVPHTGPAIEFSAVVLGSVSDLTTAGEYLIHQSNRWPDINLCLDHGQVIARMRVTLGVFHHCHLDAAVATWLAFCNDVPMIRRQIKHRTAKGRKKSLNAIHDTLALLLKKAPYGVGLDVEEIAMLCGYDSHAVLQHVKASARRYAHYVKTAKTAGANDDTLEYFAHQREAETWRTLTHSLLAAFHLVRDMEAAPNPPDKTTKHKGTRPSG</sequence>
<feature type="compositionally biased region" description="Basic residues" evidence="1">
    <location>
        <begin position="395"/>
        <end position="404"/>
    </location>
</feature>